<gene>
    <name evidence="2" type="ORF">IDJ76_16725</name>
</gene>
<dbReference type="Gene3D" id="3.40.50.720">
    <property type="entry name" value="NAD(P)-binding Rossmann-like Domain"/>
    <property type="match status" value="1"/>
</dbReference>
<evidence type="ECO:0000259" key="1">
    <source>
        <dbReference type="Pfam" id="PF13460"/>
    </source>
</evidence>
<keyword evidence="3" id="KW-1185">Reference proteome</keyword>
<dbReference type="InterPro" id="IPR051606">
    <property type="entry name" value="Polyketide_Oxido-like"/>
</dbReference>
<feature type="domain" description="NAD(P)-binding" evidence="1">
    <location>
        <begin position="11"/>
        <end position="198"/>
    </location>
</feature>
<name>A0A926NMD1_9SPHI</name>
<reference evidence="2" key="1">
    <citation type="submission" date="2020-09" db="EMBL/GenBank/DDBJ databases">
        <title>Novel species of Mucilaginibacter isolated from a glacier on the Tibetan Plateau.</title>
        <authorList>
            <person name="Liu Q."/>
            <person name="Xin Y.-H."/>
        </authorList>
    </citation>
    <scope>NUCLEOTIDE SEQUENCE</scope>
    <source>
        <strain evidence="2">ZB1P21</strain>
    </source>
</reference>
<evidence type="ECO:0000313" key="2">
    <source>
        <dbReference type="EMBL" id="MBD1394754.1"/>
    </source>
</evidence>
<comment type="caution">
    <text evidence="2">The sequence shown here is derived from an EMBL/GenBank/DDBJ whole genome shotgun (WGS) entry which is preliminary data.</text>
</comment>
<protein>
    <submittedName>
        <fullName evidence="2">NAD(P)H-binding protein</fullName>
    </submittedName>
</protein>
<dbReference type="InterPro" id="IPR036291">
    <property type="entry name" value="NAD(P)-bd_dom_sf"/>
</dbReference>
<dbReference type="InterPro" id="IPR016040">
    <property type="entry name" value="NAD(P)-bd_dom"/>
</dbReference>
<accession>A0A926NMD1</accession>
<dbReference type="SUPFAM" id="SSF51735">
    <property type="entry name" value="NAD(P)-binding Rossmann-fold domains"/>
    <property type="match status" value="1"/>
</dbReference>
<dbReference type="PANTHER" id="PTHR43355">
    <property type="entry name" value="FLAVIN REDUCTASE (NADPH)"/>
    <property type="match status" value="1"/>
</dbReference>
<dbReference type="Proteomes" id="UP000619078">
    <property type="component" value="Unassembled WGS sequence"/>
</dbReference>
<organism evidence="2 3">
    <name type="scientific">Mucilaginibacter glaciei</name>
    <dbReference type="NCBI Taxonomy" id="2772109"/>
    <lineage>
        <taxon>Bacteria</taxon>
        <taxon>Pseudomonadati</taxon>
        <taxon>Bacteroidota</taxon>
        <taxon>Sphingobacteriia</taxon>
        <taxon>Sphingobacteriales</taxon>
        <taxon>Sphingobacteriaceae</taxon>
        <taxon>Mucilaginibacter</taxon>
    </lineage>
</organism>
<dbReference type="PANTHER" id="PTHR43355:SF2">
    <property type="entry name" value="FLAVIN REDUCTASE (NADPH)"/>
    <property type="match status" value="1"/>
</dbReference>
<proteinExistence type="predicted"/>
<dbReference type="EMBL" id="JACWMX010000007">
    <property type="protein sequence ID" value="MBD1394754.1"/>
    <property type="molecule type" value="Genomic_DNA"/>
</dbReference>
<dbReference type="Pfam" id="PF13460">
    <property type="entry name" value="NAD_binding_10"/>
    <property type="match status" value="1"/>
</dbReference>
<dbReference type="RefSeq" id="WP_191164662.1">
    <property type="nucleotide sequence ID" value="NZ_JACWMX010000007.1"/>
</dbReference>
<evidence type="ECO:0000313" key="3">
    <source>
        <dbReference type="Proteomes" id="UP000619078"/>
    </source>
</evidence>
<sequence length="215" mass="23785">MNPQIKVAVIGGTGKAGKYLVKQLLLQNFPVKLLHRKPELLQLYNPLIEITKGDARDLKAILSLITGCDVVLSCLSQPIGEPTIFSDATRNILTAMQSHRIPRYITTAGLNVDTPTDNKGPQAQFGTKWMYENFPQTTADRQVEYQLLADGDINWTMVRLPLIDQTDEVVEITTSLQDCPGSNISATSLALFMIAQIKSAEFVKQSPFIANKQNP</sequence>
<dbReference type="AlphaFoldDB" id="A0A926NMD1"/>
<dbReference type="GO" id="GO:0016646">
    <property type="term" value="F:oxidoreductase activity, acting on the CH-NH group of donors, NAD or NADP as acceptor"/>
    <property type="evidence" value="ECO:0007669"/>
    <property type="project" value="TreeGrafter"/>
</dbReference>